<dbReference type="Proteomes" id="UP001596547">
    <property type="component" value="Unassembled WGS sequence"/>
</dbReference>
<evidence type="ECO:0000256" key="1">
    <source>
        <dbReference type="SAM" id="Phobius"/>
    </source>
</evidence>
<sequence length="87" mass="8763">MSTISTGRGRVPQTVGALSLGSVLVAMGLTGIVEVASALFQLHAYLGLTGVLLDSVVPVAVVSVLALVAGWIVLGYGLVELLRMGTG</sequence>
<feature type="transmembrane region" description="Helical" evidence="1">
    <location>
        <begin position="56"/>
        <end position="79"/>
    </location>
</feature>
<keyword evidence="1" id="KW-1133">Transmembrane helix</keyword>
<organism evidence="2 3">
    <name type="scientific">Halomarina halobia</name>
    <dbReference type="NCBI Taxonomy" id="3033386"/>
    <lineage>
        <taxon>Archaea</taxon>
        <taxon>Methanobacteriati</taxon>
        <taxon>Methanobacteriota</taxon>
        <taxon>Stenosarchaea group</taxon>
        <taxon>Halobacteria</taxon>
        <taxon>Halobacteriales</taxon>
        <taxon>Natronomonadaceae</taxon>
        <taxon>Halomarina</taxon>
    </lineage>
</organism>
<keyword evidence="1" id="KW-0472">Membrane</keyword>
<feature type="transmembrane region" description="Helical" evidence="1">
    <location>
        <begin position="20"/>
        <end position="44"/>
    </location>
</feature>
<name>A0ABD6A7Z7_9EURY</name>
<gene>
    <name evidence="2" type="ORF">ACFQPE_06650</name>
</gene>
<accession>A0ABD6A7Z7</accession>
<proteinExistence type="predicted"/>
<dbReference type="EMBL" id="JBHTBF010000002">
    <property type="protein sequence ID" value="MFC7316477.1"/>
    <property type="molecule type" value="Genomic_DNA"/>
</dbReference>
<comment type="caution">
    <text evidence="2">The sequence shown here is derived from an EMBL/GenBank/DDBJ whole genome shotgun (WGS) entry which is preliminary data.</text>
</comment>
<dbReference type="AlphaFoldDB" id="A0ABD6A7Z7"/>
<reference evidence="2 3" key="1">
    <citation type="journal article" date="2019" name="Int. J. Syst. Evol. Microbiol.">
        <title>The Global Catalogue of Microorganisms (GCM) 10K type strain sequencing project: providing services to taxonomists for standard genome sequencing and annotation.</title>
        <authorList>
            <consortium name="The Broad Institute Genomics Platform"/>
            <consortium name="The Broad Institute Genome Sequencing Center for Infectious Disease"/>
            <person name="Wu L."/>
            <person name="Ma J."/>
        </authorList>
    </citation>
    <scope>NUCLEOTIDE SEQUENCE [LARGE SCALE GENOMIC DNA]</scope>
    <source>
        <strain evidence="2 3">PSR21</strain>
    </source>
</reference>
<protein>
    <submittedName>
        <fullName evidence="2">Uncharacterized protein</fullName>
    </submittedName>
</protein>
<dbReference type="RefSeq" id="WP_276304266.1">
    <property type="nucleotide sequence ID" value="NZ_CP119992.1"/>
</dbReference>
<evidence type="ECO:0000313" key="3">
    <source>
        <dbReference type="Proteomes" id="UP001596547"/>
    </source>
</evidence>
<keyword evidence="3" id="KW-1185">Reference proteome</keyword>
<evidence type="ECO:0000313" key="2">
    <source>
        <dbReference type="EMBL" id="MFC7316477.1"/>
    </source>
</evidence>
<keyword evidence="1" id="KW-0812">Transmembrane</keyword>
<dbReference type="GeneID" id="79313804"/>